<dbReference type="EC" id="3.2.2.21" evidence="2"/>
<reference evidence="8 9" key="1">
    <citation type="journal article" date="2008" name="Int. J. Syst. Evol. Microbiol.">
        <title>Tessaracoccus flavescens sp. nov., isolated from marine sediment.</title>
        <authorList>
            <person name="Lee D.W."/>
            <person name="Lee S.D."/>
        </authorList>
    </citation>
    <scope>NUCLEOTIDE SEQUENCE [LARGE SCALE GENOMIC DNA]</scope>
    <source>
        <strain evidence="8 9">T21</strain>
    </source>
</reference>
<dbReference type="CDD" id="cd00056">
    <property type="entry name" value="ENDO3c"/>
    <property type="match status" value="1"/>
</dbReference>
<dbReference type="PANTHER" id="PTHR43003:SF13">
    <property type="entry name" value="DNA-3-METHYLADENINE GLYCOSYLASE 2"/>
    <property type="match status" value="1"/>
</dbReference>
<gene>
    <name evidence="8" type="ORF">QH948_11685</name>
</gene>
<dbReference type="InterPro" id="IPR023170">
    <property type="entry name" value="HhH_base_excis_C"/>
</dbReference>
<keyword evidence="9" id="KW-1185">Reference proteome</keyword>
<feature type="region of interest" description="Disordered" evidence="5">
    <location>
        <begin position="274"/>
        <end position="297"/>
    </location>
</feature>
<dbReference type="InterPro" id="IPR011257">
    <property type="entry name" value="DNA_glycosylase"/>
</dbReference>
<evidence type="ECO:0000256" key="1">
    <source>
        <dbReference type="ARBA" id="ARBA00000086"/>
    </source>
</evidence>
<organism evidence="8 9">
    <name type="scientific">Tessaracoccus lacteus</name>
    <dbReference type="NCBI Taxonomy" id="3041766"/>
    <lineage>
        <taxon>Bacteria</taxon>
        <taxon>Bacillati</taxon>
        <taxon>Actinomycetota</taxon>
        <taxon>Actinomycetes</taxon>
        <taxon>Propionibacteriales</taxon>
        <taxon>Propionibacteriaceae</taxon>
        <taxon>Tessaracoccus</taxon>
    </lineage>
</organism>
<evidence type="ECO:0000256" key="2">
    <source>
        <dbReference type="ARBA" id="ARBA00012000"/>
    </source>
</evidence>
<evidence type="ECO:0000313" key="9">
    <source>
        <dbReference type="Proteomes" id="UP001244136"/>
    </source>
</evidence>
<comment type="catalytic activity">
    <reaction evidence="1">
        <text>Hydrolysis of alkylated DNA, releasing 3-methyladenine, 3-methylguanine, 7-methylguanine and 7-methyladenine.</text>
        <dbReference type="EC" id="3.2.2.21"/>
    </reaction>
</comment>
<dbReference type="Gene3D" id="1.10.1670.10">
    <property type="entry name" value="Helix-hairpin-Helix base-excision DNA repair enzymes (C-terminal)"/>
    <property type="match status" value="1"/>
</dbReference>
<evidence type="ECO:0000259" key="7">
    <source>
        <dbReference type="SMART" id="SM01009"/>
    </source>
</evidence>
<dbReference type="SMART" id="SM00478">
    <property type="entry name" value="ENDO3c"/>
    <property type="match status" value="1"/>
</dbReference>
<evidence type="ECO:0000256" key="4">
    <source>
        <dbReference type="ARBA" id="ARBA00023204"/>
    </source>
</evidence>
<dbReference type="Gene3D" id="1.10.340.30">
    <property type="entry name" value="Hypothetical protein, domain 2"/>
    <property type="match status" value="1"/>
</dbReference>
<sequence length="297" mass="31236">MTTLHVAANGPFDPQVAFDTLARHTVVGLDRVDPATRTVRRLVDVGEVIPVDVSLDAAGATVAVDTRDAGLLARLRAMVVDWFDLAADLAPINAHLAATGLAASVAASPGIRLTRHVDAFEAAVLTVLGQRVSLAAARVIGSRLMASFGTGDVAGLRLFPAPAALTLVPVDELRDAIGTPASRARTVHEVASLFADLGSTPDREQLLALHGVGPWTVDLLEIRIGDDRDAFPVGDMVLQRSMGAAGIVDVDRASAAWRPWRSYAAVRLWAMDPGPRRGGRGRSPGRSVPAQAVDPRP</sequence>
<feature type="domain" description="DNA-3-methyladenine glycosylase AlkA N-terminal" evidence="7">
    <location>
        <begin position="3"/>
        <end position="118"/>
    </location>
</feature>
<dbReference type="InterPro" id="IPR037046">
    <property type="entry name" value="AlkA_N_sf"/>
</dbReference>
<dbReference type="Pfam" id="PF06029">
    <property type="entry name" value="AlkA_N"/>
    <property type="match status" value="1"/>
</dbReference>
<evidence type="ECO:0000256" key="3">
    <source>
        <dbReference type="ARBA" id="ARBA00022763"/>
    </source>
</evidence>
<proteinExistence type="predicted"/>
<dbReference type="InterPro" id="IPR003265">
    <property type="entry name" value="HhH-GPD_domain"/>
</dbReference>
<dbReference type="SMART" id="SM01009">
    <property type="entry name" value="AlkA_N"/>
    <property type="match status" value="1"/>
</dbReference>
<evidence type="ECO:0000256" key="5">
    <source>
        <dbReference type="SAM" id="MobiDB-lite"/>
    </source>
</evidence>
<feature type="domain" description="HhH-GPD" evidence="6">
    <location>
        <begin position="128"/>
        <end position="276"/>
    </location>
</feature>
<dbReference type="Gene3D" id="3.30.310.20">
    <property type="entry name" value="DNA-3-methyladenine glycosylase AlkA, N-terminal domain"/>
    <property type="match status" value="1"/>
</dbReference>
<dbReference type="SUPFAM" id="SSF48150">
    <property type="entry name" value="DNA-glycosylase"/>
    <property type="match status" value="1"/>
</dbReference>
<dbReference type="EMBL" id="CP123967">
    <property type="protein sequence ID" value="WGT46784.1"/>
    <property type="molecule type" value="Genomic_DNA"/>
</dbReference>
<dbReference type="InterPro" id="IPR010316">
    <property type="entry name" value="AlkA_N"/>
</dbReference>
<evidence type="ECO:0000313" key="8">
    <source>
        <dbReference type="EMBL" id="WGT46784.1"/>
    </source>
</evidence>
<dbReference type="InterPro" id="IPR051912">
    <property type="entry name" value="Alkylbase_DNA_Glycosylase/TA"/>
</dbReference>
<evidence type="ECO:0000259" key="6">
    <source>
        <dbReference type="SMART" id="SM00478"/>
    </source>
</evidence>
<protein>
    <recommendedName>
        <fullName evidence="2">DNA-3-methyladenine glycosylase II</fullName>
        <ecNumber evidence="2">3.2.2.21</ecNumber>
    </recommendedName>
</protein>
<dbReference type="Pfam" id="PF00730">
    <property type="entry name" value="HhH-GPD"/>
    <property type="match status" value="1"/>
</dbReference>
<dbReference type="PANTHER" id="PTHR43003">
    <property type="entry name" value="DNA-3-METHYLADENINE GLYCOSYLASE"/>
    <property type="match status" value="1"/>
</dbReference>
<keyword evidence="3" id="KW-0227">DNA damage</keyword>
<keyword evidence="4" id="KW-0234">DNA repair</keyword>
<dbReference type="RefSeq" id="WP_281144543.1">
    <property type="nucleotide sequence ID" value="NZ_CP123967.1"/>
</dbReference>
<name>A0ABY8PWF5_9ACTN</name>
<dbReference type="Proteomes" id="UP001244136">
    <property type="component" value="Chromosome"/>
</dbReference>
<accession>A0ABY8PWF5</accession>